<gene>
    <name evidence="8" type="ORF">D7S89_24260</name>
</gene>
<dbReference type="NCBIfam" id="NF047847">
    <property type="entry name" value="SS_mature_LptM"/>
    <property type="match status" value="1"/>
</dbReference>
<evidence type="ECO:0008006" key="10">
    <source>
        <dbReference type="Google" id="ProtNLM"/>
    </source>
</evidence>
<evidence type="ECO:0000313" key="8">
    <source>
        <dbReference type="EMBL" id="RKP44046.1"/>
    </source>
</evidence>
<evidence type="ECO:0000256" key="1">
    <source>
        <dbReference type="ARBA" id="ARBA00004459"/>
    </source>
</evidence>
<keyword evidence="2" id="KW-0732">Signal</keyword>
<protein>
    <recommendedName>
        <fullName evidence="10">Lipoprotein</fullName>
    </recommendedName>
</protein>
<evidence type="ECO:0000256" key="4">
    <source>
        <dbReference type="ARBA" id="ARBA00023139"/>
    </source>
</evidence>
<evidence type="ECO:0000313" key="9">
    <source>
        <dbReference type="Proteomes" id="UP000280434"/>
    </source>
</evidence>
<dbReference type="RefSeq" id="WP_121281412.1">
    <property type="nucleotide sequence ID" value="NZ_RBZV01000015.1"/>
</dbReference>
<name>A0A494X6Z0_9BURK</name>
<dbReference type="GO" id="GO:0009279">
    <property type="term" value="C:cell outer membrane"/>
    <property type="evidence" value="ECO:0007669"/>
    <property type="project" value="UniProtKB-SubCell"/>
</dbReference>
<keyword evidence="9" id="KW-1185">Reference proteome</keyword>
<dbReference type="InterPro" id="IPR032831">
    <property type="entry name" value="LptM_cons"/>
</dbReference>
<keyword evidence="5" id="KW-0998">Cell outer membrane</keyword>
<accession>A0A494X6Z0</accession>
<dbReference type="AlphaFoldDB" id="A0A494X6Z0"/>
<evidence type="ECO:0000256" key="2">
    <source>
        <dbReference type="ARBA" id="ARBA00022729"/>
    </source>
</evidence>
<sequence length="100" mass="9851">MRVVLRMSAIVAALLAVAGSVALSGCGQRGPLYMPAVPPLPAKPAETTEAPTHMAPDAASDAQPGDRTGLTLVPADDLGAQPKAVQPASASAASSTAPHS</sequence>
<evidence type="ECO:0000256" key="5">
    <source>
        <dbReference type="ARBA" id="ARBA00023237"/>
    </source>
</evidence>
<keyword evidence="3" id="KW-0472">Membrane</keyword>
<evidence type="ECO:0000256" key="6">
    <source>
        <dbReference type="ARBA" id="ARBA00023288"/>
    </source>
</evidence>
<comment type="caution">
    <text evidence="8">The sequence shown here is derived from an EMBL/GenBank/DDBJ whole genome shotgun (WGS) entry which is preliminary data.</text>
</comment>
<comment type="subcellular location">
    <subcellularLocation>
        <location evidence="1">Cell outer membrane</location>
        <topology evidence="1">Lipid-anchor</topology>
    </subcellularLocation>
</comment>
<keyword evidence="4" id="KW-0564">Palmitate</keyword>
<proteinExistence type="predicted"/>
<dbReference type="OrthoDB" id="9035120at2"/>
<evidence type="ECO:0000256" key="7">
    <source>
        <dbReference type="SAM" id="MobiDB-lite"/>
    </source>
</evidence>
<dbReference type="Pfam" id="PF13627">
    <property type="entry name" value="LptM_cons"/>
    <property type="match status" value="1"/>
</dbReference>
<feature type="region of interest" description="Disordered" evidence="7">
    <location>
        <begin position="40"/>
        <end position="100"/>
    </location>
</feature>
<dbReference type="Proteomes" id="UP000280434">
    <property type="component" value="Unassembled WGS sequence"/>
</dbReference>
<keyword evidence="6" id="KW-0449">Lipoprotein</keyword>
<dbReference type="PROSITE" id="PS51257">
    <property type="entry name" value="PROKAR_LIPOPROTEIN"/>
    <property type="match status" value="1"/>
</dbReference>
<organism evidence="8 9">
    <name type="scientific">Trinickia fusca</name>
    <dbReference type="NCBI Taxonomy" id="2419777"/>
    <lineage>
        <taxon>Bacteria</taxon>
        <taxon>Pseudomonadati</taxon>
        <taxon>Pseudomonadota</taxon>
        <taxon>Betaproteobacteria</taxon>
        <taxon>Burkholderiales</taxon>
        <taxon>Burkholderiaceae</taxon>
        <taxon>Trinickia</taxon>
    </lineage>
</organism>
<feature type="compositionally biased region" description="Low complexity" evidence="7">
    <location>
        <begin position="88"/>
        <end position="100"/>
    </location>
</feature>
<evidence type="ECO:0000256" key="3">
    <source>
        <dbReference type="ARBA" id="ARBA00023136"/>
    </source>
</evidence>
<dbReference type="EMBL" id="RBZV01000015">
    <property type="protein sequence ID" value="RKP44046.1"/>
    <property type="molecule type" value="Genomic_DNA"/>
</dbReference>
<reference evidence="8 9" key="1">
    <citation type="submission" date="2018-10" db="EMBL/GenBank/DDBJ databases">
        <title>Paraburkholderia sp. 7MK8-2, isolated from soil.</title>
        <authorList>
            <person name="Gao Z.-H."/>
            <person name="Qiu L.-H."/>
        </authorList>
    </citation>
    <scope>NUCLEOTIDE SEQUENCE [LARGE SCALE GENOMIC DNA]</scope>
    <source>
        <strain evidence="8 9">7MK8-2</strain>
    </source>
</reference>